<evidence type="ECO:0000256" key="2">
    <source>
        <dbReference type="ARBA" id="ARBA00022679"/>
    </source>
</evidence>
<dbReference type="SMART" id="SM00220">
    <property type="entry name" value="S_TKc"/>
    <property type="match status" value="2"/>
</dbReference>
<dbReference type="Pfam" id="PF00069">
    <property type="entry name" value="Pkinase"/>
    <property type="match status" value="1"/>
</dbReference>
<dbReference type="FunFam" id="3.30.200.20:FF:000465">
    <property type="entry name" value="Cysteine-rich receptor-like protein kinase 6"/>
    <property type="match status" value="1"/>
</dbReference>
<accession>A0ABC9B3S9</accession>
<dbReference type="Proteomes" id="UP001497457">
    <property type="component" value="Chromosome 24b"/>
</dbReference>
<evidence type="ECO:0000256" key="3">
    <source>
        <dbReference type="ARBA" id="ARBA00022741"/>
    </source>
</evidence>
<proteinExistence type="predicted"/>
<dbReference type="PROSITE" id="PS00108">
    <property type="entry name" value="PROTEIN_KINASE_ST"/>
    <property type="match status" value="1"/>
</dbReference>
<dbReference type="FunFam" id="1.10.510.10:FF:000625">
    <property type="entry name" value="Cysteine-rich receptor-like protein kinase 6"/>
    <property type="match status" value="1"/>
</dbReference>
<keyword evidence="4" id="KW-0418">Kinase</keyword>
<evidence type="ECO:0000256" key="6">
    <source>
        <dbReference type="PROSITE-ProRule" id="PRU10141"/>
    </source>
</evidence>
<dbReference type="GO" id="GO:0005524">
    <property type="term" value="F:ATP binding"/>
    <property type="evidence" value="ECO:0007669"/>
    <property type="project" value="UniProtKB-UniRule"/>
</dbReference>
<gene>
    <name evidence="8" type="ORF">URODEC1_LOCUS61374</name>
</gene>
<dbReference type="EMBL" id="OZ075134">
    <property type="protein sequence ID" value="CAL4993021.1"/>
    <property type="molecule type" value="Genomic_DNA"/>
</dbReference>
<dbReference type="PANTHER" id="PTHR45707">
    <property type="entry name" value="C2 CALCIUM/LIPID-BINDING PLANT PHOSPHORIBOSYLTRANSFERASE FAMILY PROTEIN"/>
    <property type="match status" value="1"/>
</dbReference>
<sequence>MDTKLQQLTSVMPKEFTLQWLSQITDHFSNKRIIGHGGCGIVYRGVLDNGEEIAVKKLYRSQQPGHDNDKQFQNECTNLMRAQHKNIVRLVGYCYEIRHELVEHNGGHILAGVEEKILCFEYMQGGSLENHLSDESHGLDWRSRYNIIRGICEGLYYLHNGSNHPIYHLDLKPANILLNKEMMPKIGDFGLSRLFDSTQTYITSEVIGTRGYMPPEYIERHKITKKFDIFSLGIIIIQIVAGPKGYTKSDEMPSQQFIELVHENWCKRFQATISAHTSQEIKTCIEIALRCVEGDRVKRPTISEILEELNKFDSITVNELNKVNIANSSPIDQVTTDLKRKQSINQYGSSGMFSKSAGKDGSMLSCSSRASLASKPSGVKIECGTLQLPNVKIFKFEDLRLATKNFRPDSVLGEGGFGSISKGWIDENTMSPCMSGTGMTVAVKTNIHEHDLPEEWLAKVHYLSQFAHPNLVKLIGYCKIDDYPLLVCEYMLRGSLENHLFQRGASPLSWDQRMKIALGAAKGLAFLHSQEEKIIYRDMMTRNILLDTTYNAKLSSFGLNGPVGERGDMSTTATLTYVYAAPEDQLTGELTAQSDIYGFGVVLLEVLTGRHAFDSDQPQGEHNLVEWARSYLTHRHKIFRLVDNRLDGQYSTRGVRKVAAFALQCLALDAEMRPSMDAVVSVLEGIQDSADQDRKLGKQKHLKSRYT</sequence>
<dbReference type="PROSITE" id="PS00107">
    <property type="entry name" value="PROTEIN_KINASE_ATP"/>
    <property type="match status" value="1"/>
</dbReference>
<keyword evidence="2" id="KW-0808">Transferase</keyword>
<evidence type="ECO:0000256" key="5">
    <source>
        <dbReference type="ARBA" id="ARBA00022840"/>
    </source>
</evidence>
<dbReference type="InterPro" id="IPR017441">
    <property type="entry name" value="Protein_kinase_ATP_BS"/>
</dbReference>
<keyword evidence="9" id="KW-1185">Reference proteome</keyword>
<dbReference type="PROSITE" id="PS50011">
    <property type="entry name" value="PROTEIN_KINASE_DOM"/>
    <property type="match status" value="2"/>
</dbReference>
<evidence type="ECO:0000256" key="4">
    <source>
        <dbReference type="ARBA" id="ARBA00022777"/>
    </source>
</evidence>
<dbReference type="GO" id="GO:0004674">
    <property type="term" value="F:protein serine/threonine kinase activity"/>
    <property type="evidence" value="ECO:0007669"/>
    <property type="project" value="UniProtKB-KW"/>
</dbReference>
<feature type="domain" description="Protein kinase" evidence="7">
    <location>
        <begin position="28"/>
        <end position="313"/>
    </location>
</feature>
<organism evidence="8 9">
    <name type="scientific">Urochloa decumbens</name>
    <dbReference type="NCBI Taxonomy" id="240449"/>
    <lineage>
        <taxon>Eukaryota</taxon>
        <taxon>Viridiplantae</taxon>
        <taxon>Streptophyta</taxon>
        <taxon>Embryophyta</taxon>
        <taxon>Tracheophyta</taxon>
        <taxon>Spermatophyta</taxon>
        <taxon>Magnoliopsida</taxon>
        <taxon>Liliopsida</taxon>
        <taxon>Poales</taxon>
        <taxon>Poaceae</taxon>
        <taxon>PACMAD clade</taxon>
        <taxon>Panicoideae</taxon>
        <taxon>Panicodae</taxon>
        <taxon>Paniceae</taxon>
        <taxon>Melinidinae</taxon>
        <taxon>Urochloa</taxon>
    </lineage>
</organism>
<name>A0ABC9B3S9_9POAL</name>
<keyword evidence="3 6" id="KW-0547">Nucleotide-binding</keyword>
<dbReference type="InterPro" id="IPR000719">
    <property type="entry name" value="Prot_kinase_dom"/>
</dbReference>
<dbReference type="SUPFAM" id="SSF56112">
    <property type="entry name" value="Protein kinase-like (PK-like)"/>
    <property type="match status" value="2"/>
</dbReference>
<protein>
    <recommendedName>
        <fullName evidence="7">Protein kinase domain-containing protein</fullName>
    </recommendedName>
</protein>
<keyword evidence="1" id="KW-0723">Serine/threonine-protein kinase</keyword>
<keyword evidence="5 6" id="KW-0067">ATP-binding</keyword>
<feature type="domain" description="Protein kinase" evidence="7">
    <location>
        <begin position="406"/>
        <end position="686"/>
    </location>
</feature>
<feature type="binding site" evidence="6">
    <location>
        <position position="444"/>
    </location>
    <ligand>
        <name>ATP</name>
        <dbReference type="ChEBI" id="CHEBI:30616"/>
    </ligand>
</feature>
<dbReference type="Pfam" id="PF07714">
    <property type="entry name" value="PK_Tyr_Ser-Thr"/>
    <property type="match status" value="1"/>
</dbReference>
<dbReference type="InterPro" id="IPR011009">
    <property type="entry name" value="Kinase-like_dom_sf"/>
</dbReference>
<dbReference type="InterPro" id="IPR001245">
    <property type="entry name" value="Ser-Thr/Tyr_kinase_cat_dom"/>
</dbReference>
<dbReference type="Gene3D" id="1.10.510.10">
    <property type="entry name" value="Transferase(Phosphotransferase) domain 1"/>
    <property type="match status" value="2"/>
</dbReference>
<evidence type="ECO:0000256" key="1">
    <source>
        <dbReference type="ARBA" id="ARBA00022527"/>
    </source>
</evidence>
<reference evidence="8" key="1">
    <citation type="submission" date="2024-10" db="EMBL/GenBank/DDBJ databases">
        <authorList>
            <person name="Ryan C."/>
        </authorList>
    </citation>
    <scope>NUCLEOTIDE SEQUENCE [LARGE SCALE GENOMIC DNA]</scope>
</reference>
<evidence type="ECO:0000313" key="9">
    <source>
        <dbReference type="Proteomes" id="UP001497457"/>
    </source>
</evidence>
<evidence type="ECO:0000313" key="8">
    <source>
        <dbReference type="EMBL" id="CAL4993021.1"/>
    </source>
</evidence>
<dbReference type="InterPro" id="IPR008271">
    <property type="entry name" value="Ser/Thr_kinase_AS"/>
</dbReference>
<dbReference type="FunFam" id="1.10.510.10:FF:000095">
    <property type="entry name" value="protein STRUBBELIG-RECEPTOR FAMILY 8"/>
    <property type="match status" value="1"/>
</dbReference>
<dbReference type="AlphaFoldDB" id="A0ABC9B3S9"/>
<evidence type="ECO:0000259" key="7">
    <source>
        <dbReference type="PROSITE" id="PS50011"/>
    </source>
</evidence>
<dbReference type="PANTHER" id="PTHR45707:SF56">
    <property type="entry name" value="OS11G0608700 PROTEIN"/>
    <property type="match status" value="1"/>
</dbReference>
<dbReference type="Gene3D" id="3.30.200.20">
    <property type="entry name" value="Phosphorylase Kinase, domain 1"/>
    <property type="match status" value="2"/>
</dbReference>